<evidence type="ECO:0000313" key="4">
    <source>
        <dbReference type="EnsemblMetazoa" id="LLOJ007475-PA"/>
    </source>
</evidence>
<keyword evidence="5" id="KW-1185">Reference proteome</keyword>
<feature type="region of interest" description="Disordered" evidence="1">
    <location>
        <begin position="20"/>
        <end position="39"/>
    </location>
</feature>
<evidence type="ECO:0000256" key="1">
    <source>
        <dbReference type="SAM" id="MobiDB-lite"/>
    </source>
</evidence>
<reference evidence="4" key="3">
    <citation type="submission" date="2020-05" db="UniProtKB">
        <authorList>
            <consortium name="EnsemblMetazoa"/>
        </authorList>
    </citation>
    <scope>IDENTIFICATION</scope>
    <source>
        <strain evidence="4">Jacobina</strain>
    </source>
</reference>
<dbReference type="EnsemblMetazoa" id="LLOJ007475-RA">
    <property type="protein sequence ID" value="LLOJ007475-PA"/>
    <property type="gene ID" value="LLOJ007475"/>
</dbReference>
<organism evidence="4 5">
    <name type="scientific">Lutzomyia longipalpis</name>
    <name type="common">Sand fly</name>
    <dbReference type="NCBI Taxonomy" id="7200"/>
    <lineage>
        <taxon>Eukaryota</taxon>
        <taxon>Metazoa</taxon>
        <taxon>Ecdysozoa</taxon>
        <taxon>Arthropoda</taxon>
        <taxon>Hexapoda</taxon>
        <taxon>Insecta</taxon>
        <taxon>Pterygota</taxon>
        <taxon>Neoptera</taxon>
        <taxon>Endopterygota</taxon>
        <taxon>Diptera</taxon>
        <taxon>Nematocera</taxon>
        <taxon>Psychodoidea</taxon>
        <taxon>Psychodidae</taxon>
        <taxon>Lutzomyia</taxon>
        <taxon>Lutzomyia</taxon>
    </lineage>
</organism>
<dbReference type="VEuPathDB" id="VectorBase:LLONM1_000369"/>
<dbReference type="VEuPathDB" id="VectorBase:LLOJ007475"/>
<accession>A0A1B0CRH7</accession>
<feature type="compositionally biased region" description="Basic and acidic residues" evidence="1">
    <location>
        <begin position="20"/>
        <end position="31"/>
    </location>
</feature>
<name>A0A1B0CRH7_LUTLO</name>
<evidence type="ECO:0000313" key="3">
    <source>
        <dbReference type="EMBL" id="MBC1179018.1"/>
    </source>
</evidence>
<keyword evidence="2" id="KW-1133">Transmembrane helix</keyword>
<dbReference type="AlphaFoldDB" id="A0A1B0CRH7"/>
<dbReference type="EMBL" id="GITU01010315">
    <property type="protein sequence ID" value="MBC1179018.1"/>
    <property type="molecule type" value="Transcribed_RNA"/>
</dbReference>
<reference evidence="5" key="1">
    <citation type="submission" date="2012-05" db="EMBL/GenBank/DDBJ databases">
        <title>Whole Genome Assembly of Lutzomyia longipalpis.</title>
        <authorList>
            <person name="Richards S."/>
            <person name="Qu C."/>
            <person name="Dillon R."/>
            <person name="Worley K."/>
            <person name="Scherer S."/>
            <person name="Batterton M."/>
            <person name="Taylor A."/>
            <person name="Hawes A."/>
            <person name="Hernandez B."/>
            <person name="Kovar C."/>
            <person name="Mandapat C."/>
            <person name="Pham C."/>
            <person name="Qu C."/>
            <person name="Jing C."/>
            <person name="Bess C."/>
            <person name="Bandaranaike D."/>
            <person name="Ngo D."/>
            <person name="Ongeri F."/>
            <person name="Arias F."/>
            <person name="Lara F."/>
            <person name="Weissenberger G."/>
            <person name="Kamau G."/>
            <person name="Han H."/>
            <person name="Shen H."/>
            <person name="Dinh H."/>
            <person name="Khalil I."/>
            <person name="Jones J."/>
            <person name="Shafer J."/>
            <person name="Jayaseelan J."/>
            <person name="Quiroz J."/>
            <person name="Blankenburg K."/>
            <person name="Nguyen L."/>
            <person name="Jackson L."/>
            <person name="Francisco L."/>
            <person name="Tang L.-Y."/>
            <person name="Pu L.-L."/>
            <person name="Perales L."/>
            <person name="Lorensuhewa L."/>
            <person name="Munidasa M."/>
            <person name="Coyle M."/>
            <person name="Taylor M."/>
            <person name="Puazo M."/>
            <person name="Firestine M."/>
            <person name="Scheel M."/>
            <person name="Javaid M."/>
            <person name="Wang M."/>
            <person name="Li M."/>
            <person name="Tabassum N."/>
            <person name="Saada N."/>
            <person name="Osuji N."/>
            <person name="Aqrawi P."/>
            <person name="Fu Q."/>
            <person name="Thornton R."/>
            <person name="Raj R."/>
            <person name="Goodspeed R."/>
            <person name="Mata R."/>
            <person name="Najjar R."/>
            <person name="Gubbala S."/>
            <person name="Lee S."/>
            <person name="Denson S."/>
            <person name="Patil S."/>
            <person name="Macmil S."/>
            <person name="Qi S."/>
            <person name="Matskevitch T."/>
            <person name="Palculict T."/>
            <person name="Mathew T."/>
            <person name="Vee V."/>
            <person name="Velamala V."/>
            <person name="Korchina V."/>
            <person name="Cai W."/>
            <person name="Liu W."/>
            <person name="Dai W."/>
            <person name="Zou X."/>
            <person name="Zhu Y."/>
            <person name="Zhang Y."/>
            <person name="Wu Y.-Q."/>
            <person name="Xin Y."/>
            <person name="Nazarath L."/>
            <person name="Kovar C."/>
            <person name="Han Y."/>
            <person name="Muzny D."/>
            <person name="Gibbs R."/>
        </authorList>
    </citation>
    <scope>NUCLEOTIDE SEQUENCE [LARGE SCALE GENOMIC DNA]</scope>
    <source>
        <strain evidence="5">Jacobina</strain>
    </source>
</reference>
<protein>
    <submittedName>
        <fullName evidence="3 4">Uncharacterized protein</fullName>
    </submittedName>
</protein>
<proteinExistence type="predicted"/>
<sequence>MLGSWDLGLEDYEEAAARLDNEEKAEKRRDAGGGSAPYTWRGGNNSWERALNLIGDVVSVVRSLKSYQSTATEATSQASMELAGNSSANSAGSLIGSPRDDIDDTPATTEVARVEGRYIKGDPLKGYYDFVITEGSYKFWAAFQLATAALIIYSTFAAIYYSKVNPIVSDYDYVDYLGGGRSMAGARSFDGDTETDDTEASSSWLPSLNSSWVTTAVHGFEFVMDAIEKIPQ</sequence>
<evidence type="ECO:0000313" key="5">
    <source>
        <dbReference type="Proteomes" id="UP000092461"/>
    </source>
</evidence>
<keyword evidence="2" id="KW-0812">Transmembrane</keyword>
<evidence type="ECO:0000256" key="2">
    <source>
        <dbReference type="SAM" id="Phobius"/>
    </source>
</evidence>
<reference evidence="3" key="2">
    <citation type="journal article" date="2020" name="BMC">
        <title>Leishmania infection induces a limited differential gene expression in the sand fly midgut.</title>
        <authorList>
            <person name="Coutinho-Abreu I.V."/>
            <person name="Serafim T.D."/>
            <person name="Meneses C."/>
            <person name="Kamhawi S."/>
            <person name="Oliveira F."/>
            <person name="Valenzuela J.G."/>
        </authorList>
    </citation>
    <scope>NUCLEOTIDE SEQUENCE</scope>
    <source>
        <strain evidence="3">Jacobina</strain>
        <tissue evidence="3">Midgut</tissue>
    </source>
</reference>
<keyword evidence="2" id="KW-0472">Membrane</keyword>
<feature type="transmembrane region" description="Helical" evidence="2">
    <location>
        <begin position="139"/>
        <end position="161"/>
    </location>
</feature>
<dbReference type="Proteomes" id="UP000092461">
    <property type="component" value="Unassembled WGS sequence"/>
</dbReference>
<dbReference type="EMBL" id="AJWK01024787">
    <property type="status" value="NOT_ANNOTATED_CDS"/>
    <property type="molecule type" value="Genomic_DNA"/>
</dbReference>